<sequence>MKDYLTLFSFPTPGTSKTSNLEIFRRPLSSSACSEYPIVCVRTTDGSCLAVVTMACTIGQAGDNLFGPAVGASCFDFTLLFEQSLLQLVPSAILFLFLPLRVSQLRRQNVKVLRSGARFVKTASIAILAIAQLVLLVLWCLSPQYRTSVSIPAAAISCLASLSLVYLSNLEHSRSIRPSSVINLYLFGSLVLDIPQARTLWLRQAPKEVSALFTACLGLKTLVLFLEARGKRGSLFPQYRLYAPEALVNLFNRTVLWWLNALFWQGYNKFLAIEKLYNVDPDLASSAVEARFNTVRKDKHATSKWSLVLSAFSAIRYTFLAMMIPRLCLSALKLSQPLLINRLTGLLSDRLDEQDNDVRHALIAATGLLYIGLVVSTASYQRELHRLITKVRGIMVTIVYVKVLKLDSASLADGAASTLITTDVERICSSLKEVDDLFATPIEIAVAIYLLERQIGVSCIAPVAVSGLLTLMSFWSSSTAVPMQRRWLAAVTERIAYTSSVLGSPRGFKMLGWTNYFIDSIQALRVEELVRYAQYRKYVTWRNVFAQVPTALSMPFTLMMFTLINGGDALTTSRAFTTLALVALLTGPTQNLIHAIPSAQTALASFERIQNFLVLEDGVHSQSLHDEGDEPSGEGIQLASKATRTKVQLDKACFEMGTGREILRDISLTLPPQTLTILSGPVGCGKSTLLHAILGESTLSKGIRSVTGKPSFAFCSQDSWLPNGTVRNLILAGAEFDQKWYSTVVSACALHHDIAALPSGDSTPIGSKGVSLSGGQRQRLALARAVYARAQILLADNILSGADSGTSAHVFAHIFGPRGLCKQLGMIAVLSTYDERSLPDADHIVVLSHNGTISEQGSYSELVATGSYVGNMQTLQHPTGNGGNTQEDGPPSADIMASSDMLEVAQQDLARRTGDMAVYSYYVKSIGWKLSTIVILSCVIVGFSETFPSLWVRWWSTAEETGRGQLPLGGWIGVSFLLAMIACLANGAGIWTMLVNSVPKSSATLHRQILETAMRAPYQFFVTTDAGTTLNRFSTDMNLIEQELAGSVLQFTEGMATSIFSAVLILAGADYAGAIAPITLAGVTTIRAFGWQHRSHQKLCDLLDSSQRAYYLMLCIQRWLGLVLGLVTAAIAITVVAMALTLQTSSSAGAVGVSLLSILSFSTILSDLINSWTNLETSLGAVARCRNFQSITASEDKAGESQKPSAAWPENGSLVIKNISASYNEGDNPVLKSISLSIAAGQKIGICGRSGSGKSTLLLTLLRLLDLSSGSIEIDGLDLSTLPRQTIRERMTALPQEFVTFPGTLHANLDPSGLHSTSACEAALQKVGLYSRVAEAGGLETDMTSLNLSQGQLQLFAVARCLLRKSKVLLVDEMTSSVDAIAEETVMKLVREEFAESTIIAVAHRLGTITDFDRIVVMDAGEIVEVGTPEELKAREGGVFNGMWERMGH</sequence>
<evidence type="ECO:0000256" key="5">
    <source>
        <dbReference type="ARBA" id="ARBA00022840"/>
    </source>
</evidence>
<feature type="domain" description="ABC transmembrane type-1" evidence="11">
    <location>
        <begin position="933"/>
        <end position="1177"/>
    </location>
</feature>
<dbReference type="SUPFAM" id="SSF90123">
    <property type="entry name" value="ABC transporter transmembrane region"/>
    <property type="match status" value="2"/>
</dbReference>
<feature type="transmembrane region" description="Helical" evidence="9">
    <location>
        <begin position="930"/>
        <end position="951"/>
    </location>
</feature>
<protein>
    <recommendedName>
        <fullName evidence="14">ABC transporter domain-containing protein</fullName>
    </recommendedName>
</protein>
<evidence type="ECO:0000256" key="6">
    <source>
        <dbReference type="ARBA" id="ARBA00022989"/>
    </source>
</evidence>
<evidence type="ECO:0000313" key="13">
    <source>
        <dbReference type="Proteomes" id="UP000245764"/>
    </source>
</evidence>
<dbReference type="SMART" id="SM00382">
    <property type="entry name" value="AAA"/>
    <property type="match status" value="2"/>
</dbReference>
<feature type="transmembrane region" description="Helical" evidence="9">
    <location>
        <begin position="151"/>
        <end position="168"/>
    </location>
</feature>
<evidence type="ECO:0000256" key="7">
    <source>
        <dbReference type="ARBA" id="ARBA00023136"/>
    </source>
</evidence>
<dbReference type="Proteomes" id="UP000245764">
    <property type="component" value="Chromosome 2"/>
</dbReference>
<dbReference type="GO" id="GO:0140359">
    <property type="term" value="F:ABC-type transporter activity"/>
    <property type="evidence" value="ECO:0007669"/>
    <property type="project" value="InterPro"/>
</dbReference>
<dbReference type="GO" id="GO:0016887">
    <property type="term" value="F:ATP hydrolysis activity"/>
    <property type="evidence" value="ECO:0007669"/>
    <property type="project" value="InterPro"/>
</dbReference>
<dbReference type="PANTHER" id="PTHR24223:SF399">
    <property type="entry name" value="ABC TRANSPORTER ATNG"/>
    <property type="match status" value="1"/>
</dbReference>
<evidence type="ECO:0000259" key="10">
    <source>
        <dbReference type="PROSITE" id="PS50893"/>
    </source>
</evidence>
<keyword evidence="6 9" id="KW-1133">Transmembrane helix</keyword>
<feature type="domain" description="ABC transmembrane type-1" evidence="11">
    <location>
        <begin position="327"/>
        <end position="601"/>
    </location>
</feature>
<accession>A0A2H1FWA6</accession>
<dbReference type="PROSITE" id="PS50929">
    <property type="entry name" value="ABC_TM1F"/>
    <property type="match status" value="2"/>
</dbReference>
<dbReference type="FunFam" id="3.40.50.300:FF:000838">
    <property type="entry name" value="ABC multidrug transporter (Eurofung)"/>
    <property type="match status" value="1"/>
</dbReference>
<feature type="transmembrane region" description="Helical" evidence="9">
    <location>
        <begin position="971"/>
        <end position="994"/>
    </location>
</feature>
<dbReference type="Pfam" id="PF24357">
    <property type="entry name" value="TMD0_ABC"/>
    <property type="match status" value="1"/>
</dbReference>
<gene>
    <name evidence="12" type="ORF">ZT1E4_G2231</name>
</gene>
<evidence type="ECO:0000256" key="1">
    <source>
        <dbReference type="ARBA" id="ARBA00004141"/>
    </source>
</evidence>
<keyword evidence="4" id="KW-0547">Nucleotide-binding</keyword>
<keyword evidence="5" id="KW-0067">ATP-binding</keyword>
<dbReference type="InterPro" id="IPR003439">
    <property type="entry name" value="ABC_transporter-like_ATP-bd"/>
</dbReference>
<dbReference type="InterPro" id="IPR056227">
    <property type="entry name" value="TMD0_ABC"/>
</dbReference>
<feature type="transmembrane region" description="Helical" evidence="9">
    <location>
        <begin position="1119"/>
        <end position="1142"/>
    </location>
</feature>
<dbReference type="PANTHER" id="PTHR24223">
    <property type="entry name" value="ATP-BINDING CASSETTE SUB-FAMILY C"/>
    <property type="match status" value="1"/>
</dbReference>
<evidence type="ECO:0008006" key="14">
    <source>
        <dbReference type="Google" id="ProtNLM"/>
    </source>
</evidence>
<feature type="domain" description="ABC transporter" evidence="10">
    <location>
        <begin position="1214"/>
        <end position="1445"/>
    </location>
</feature>
<dbReference type="InterPro" id="IPR003593">
    <property type="entry name" value="AAA+_ATPase"/>
</dbReference>
<dbReference type="CDD" id="cd18580">
    <property type="entry name" value="ABC_6TM_ABCC_D2"/>
    <property type="match status" value="1"/>
</dbReference>
<evidence type="ECO:0000256" key="8">
    <source>
        <dbReference type="ARBA" id="ARBA00023180"/>
    </source>
</evidence>
<dbReference type="InterPro" id="IPR044726">
    <property type="entry name" value="ABCC_6TM_D2"/>
</dbReference>
<dbReference type="PROSITE" id="PS00211">
    <property type="entry name" value="ABC_TRANSPORTER_1"/>
    <property type="match status" value="2"/>
</dbReference>
<dbReference type="Gene3D" id="1.20.1560.10">
    <property type="entry name" value="ABC transporter type 1, transmembrane domain"/>
    <property type="match status" value="3"/>
</dbReference>
<dbReference type="Pfam" id="PF00005">
    <property type="entry name" value="ABC_tran"/>
    <property type="match status" value="2"/>
</dbReference>
<name>A0A2H1FWA6_ZYMTR</name>
<evidence type="ECO:0000259" key="11">
    <source>
        <dbReference type="PROSITE" id="PS50929"/>
    </source>
</evidence>
<feature type="transmembrane region" description="Helical" evidence="9">
    <location>
        <begin position="455"/>
        <end position="475"/>
    </location>
</feature>
<feature type="transmembrane region" description="Helical" evidence="9">
    <location>
        <begin position="123"/>
        <end position="145"/>
    </location>
</feature>
<dbReference type="InterPro" id="IPR050173">
    <property type="entry name" value="ABC_transporter_C-like"/>
</dbReference>
<reference evidence="13" key="1">
    <citation type="submission" date="2017-05" db="EMBL/GenBank/DDBJ databases">
        <authorList>
            <person name="Song R."/>
            <person name="Chenine A.L."/>
            <person name="Ruprecht R.M."/>
        </authorList>
    </citation>
    <scope>NUCLEOTIDE SEQUENCE [LARGE SCALE GENOMIC DNA]</scope>
</reference>
<keyword evidence="7 9" id="KW-0472">Membrane</keyword>
<dbReference type="GO" id="GO:0005524">
    <property type="term" value="F:ATP binding"/>
    <property type="evidence" value="ECO:0007669"/>
    <property type="project" value="UniProtKB-KW"/>
</dbReference>
<dbReference type="InterPro" id="IPR044746">
    <property type="entry name" value="ABCC_6TM_D1"/>
</dbReference>
<feature type="transmembrane region" description="Helical" evidence="9">
    <location>
        <begin position="305"/>
        <end position="324"/>
    </location>
</feature>
<dbReference type="CDD" id="cd18579">
    <property type="entry name" value="ABC_6TM_ABCC_D1"/>
    <property type="match status" value="1"/>
</dbReference>
<dbReference type="SUPFAM" id="SSF52540">
    <property type="entry name" value="P-loop containing nucleoside triphosphate hydrolases"/>
    <property type="match status" value="2"/>
</dbReference>
<comment type="subcellular location">
    <subcellularLocation>
        <location evidence="1">Membrane</location>
        <topology evidence="1">Multi-pass membrane protein</topology>
    </subcellularLocation>
</comment>
<evidence type="ECO:0000256" key="2">
    <source>
        <dbReference type="ARBA" id="ARBA00022448"/>
    </source>
</evidence>
<dbReference type="InterPro" id="IPR036640">
    <property type="entry name" value="ABC1_TM_sf"/>
</dbReference>
<evidence type="ECO:0000313" key="12">
    <source>
        <dbReference type="EMBL" id="SMR45613.1"/>
    </source>
</evidence>
<evidence type="ECO:0000256" key="9">
    <source>
        <dbReference type="SAM" id="Phobius"/>
    </source>
</evidence>
<dbReference type="EMBL" id="LT854254">
    <property type="protein sequence ID" value="SMR45613.1"/>
    <property type="molecule type" value="Genomic_DNA"/>
</dbReference>
<organism evidence="12 13">
    <name type="scientific">Zymoseptoria tritici ST99CH_1E4</name>
    <dbReference type="NCBI Taxonomy" id="1276532"/>
    <lineage>
        <taxon>Eukaryota</taxon>
        <taxon>Fungi</taxon>
        <taxon>Dikarya</taxon>
        <taxon>Ascomycota</taxon>
        <taxon>Pezizomycotina</taxon>
        <taxon>Dothideomycetes</taxon>
        <taxon>Dothideomycetidae</taxon>
        <taxon>Mycosphaerellales</taxon>
        <taxon>Mycosphaerellaceae</taxon>
        <taxon>Zymoseptoria</taxon>
    </lineage>
</organism>
<dbReference type="Pfam" id="PF00664">
    <property type="entry name" value="ABC_membrane"/>
    <property type="match status" value="3"/>
</dbReference>
<feature type="domain" description="ABC transporter" evidence="10">
    <location>
        <begin position="647"/>
        <end position="875"/>
    </location>
</feature>
<dbReference type="GO" id="GO:0016020">
    <property type="term" value="C:membrane"/>
    <property type="evidence" value="ECO:0007669"/>
    <property type="project" value="UniProtKB-SubCell"/>
</dbReference>
<keyword evidence="3 9" id="KW-0812">Transmembrane</keyword>
<evidence type="ECO:0000256" key="3">
    <source>
        <dbReference type="ARBA" id="ARBA00022692"/>
    </source>
</evidence>
<dbReference type="InterPro" id="IPR027417">
    <property type="entry name" value="P-loop_NTPase"/>
</dbReference>
<evidence type="ECO:0000256" key="4">
    <source>
        <dbReference type="ARBA" id="ARBA00022741"/>
    </source>
</evidence>
<dbReference type="PROSITE" id="PS50893">
    <property type="entry name" value="ABC_TRANSPORTER_2"/>
    <property type="match status" value="2"/>
</dbReference>
<dbReference type="InterPro" id="IPR017871">
    <property type="entry name" value="ABC_transporter-like_CS"/>
</dbReference>
<feature type="transmembrane region" description="Helical" evidence="9">
    <location>
        <begin position="85"/>
        <end position="102"/>
    </location>
</feature>
<keyword evidence="8" id="KW-0325">Glycoprotein</keyword>
<proteinExistence type="predicted"/>
<dbReference type="FunFam" id="1.20.1560.10:FF:000055">
    <property type="entry name" value="ABC multidrug transporter (Eurofung)"/>
    <property type="match status" value="1"/>
</dbReference>
<feature type="transmembrane region" description="Helical" evidence="9">
    <location>
        <begin position="361"/>
        <end position="380"/>
    </location>
</feature>
<dbReference type="Gene3D" id="3.40.50.300">
    <property type="entry name" value="P-loop containing nucleotide triphosphate hydrolases"/>
    <property type="match status" value="2"/>
</dbReference>
<keyword evidence="2" id="KW-0813">Transport</keyword>
<dbReference type="InterPro" id="IPR011527">
    <property type="entry name" value="ABC1_TM_dom"/>
</dbReference>